<organism evidence="1 2">
    <name type="scientific">Corynebacterium auriscanis</name>
    <dbReference type="NCBI Taxonomy" id="99807"/>
    <lineage>
        <taxon>Bacteria</taxon>
        <taxon>Bacillati</taxon>
        <taxon>Actinomycetota</taxon>
        <taxon>Actinomycetes</taxon>
        <taxon>Mycobacteriales</taxon>
        <taxon>Corynebacteriaceae</taxon>
        <taxon>Corynebacterium</taxon>
    </lineage>
</organism>
<evidence type="ECO:0008006" key="3">
    <source>
        <dbReference type="Google" id="ProtNLM"/>
    </source>
</evidence>
<evidence type="ECO:0000313" key="1">
    <source>
        <dbReference type="EMBL" id="KGM18726.1"/>
    </source>
</evidence>
<dbReference type="GeneID" id="300553064"/>
<dbReference type="EMBL" id="JRVJ01000005">
    <property type="protein sequence ID" value="KGM18726.1"/>
    <property type="molecule type" value="Genomic_DNA"/>
</dbReference>
<protein>
    <recommendedName>
        <fullName evidence="3">Antitoxin VbhA domain-containing protein</fullName>
    </recommendedName>
</protein>
<reference evidence="1 2" key="1">
    <citation type="submission" date="2014-10" db="EMBL/GenBank/DDBJ databases">
        <title>Whole Genome sequence of Corynebacterium auriscanis strain CIP 106629.</title>
        <authorList>
            <person name="Hassan S.S."/>
            <person name="Jamal S.B."/>
            <person name="Tiwari S."/>
            <person name="Oliveira L.D.C."/>
            <person name="Souza F."/>
            <person name="Mariano D.C."/>
            <person name="Almeida S."/>
            <person name="Dorella F."/>
            <person name="Pereira F."/>
            <person name="Carvalho A."/>
            <person name="Leal C.A."/>
            <person name="Soares S.D.C."/>
            <person name="Figueiredo H.C."/>
            <person name="Silva A."/>
            <person name="Azevedo V.A."/>
        </authorList>
    </citation>
    <scope>NUCLEOTIDE SEQUENCE [LARGE SCALE GENOMIC DNA]</scope>
    <source>
        <strain evidence="1 2">CIP 106629</strain>
    </source>
</reference>
<comment type="caution">
    <text evidence="1">The sequence shown here is derived from an EMBL/GenBank/DDBJ whole genome shotgun (WGS) entry which is preliminary data.</text>
</comment>
<proteinExistence type="predicted"/>
<sequence length="75" mass="8396">MTIDFSSIKGLEQWVSVFPEQFEPLAQPQRRLLANALANGAHEGWEPTEAEVQLLADQVAGSRPQLTIDELMVLY</sequence>
<keyword evidence="2" id="KW-1185">Reference proteome</keyword>
<evidence type="ECO:0000313" key="2">
    <source>
        <dbReference type="Proteomes" id="UP000030145"/>
    </source>
</evidence>
<dbReference type="Proteomes" id="UP000030145">
    <property type="component" value="Unassembled WGS sequence"/>
</dbReference>
<dbReference type="AlphaFoldDB" id="A0A0A2DPB8"/>
<accession>A0A0A2DPB8</accession>
<name>A0A0A2DPB8_9CORY</name>
<gene>
    <name evidence="1" type="ORF">MA47_05265</name>
</gene>
<dbReference type="RefSeq" id="WP_035114028.1">
    <property type="nucleotide sequence ID" value="NZ_CP047046.1"/>
</dbReference>